<name>A0ABP3HER7_9ACTN</name>
<evidence type="ECO:0008006" key="4">
    <source>
        <dbReference type="Google" id="ProtNLM"/>
    </source>
</evidence>
<evidence type="ECO:0000313" key="2">
    <source>
        <dbReference type="EMBL" id="GAA0369092.1"/>
    </source>
</evidence>
<protein>
    <recommendedName>
        <fullName evidence="4">Secreted protein</fullName>
    </recommendedName>
</protein>
<reference evidence="3" key="1">
    <citation type="journal article" date="2019" name="Int. J. Syst. Evol. Microbiol.">
        <title>The Global Catalogue of Microorganisms (GCM) 10K type strain sequencing project: providing services to taxonomists for standard genome sequencing and annotation.</title>
        <authorList>
            <consortium name="The Broad Institute Genomics Platform"/>
            <consortium name="The Broad Institute Genome Sequencing Center for Infectious Disease"/>
            <person name="Wu L."/>
            <person name="Ma J."/>
        </authorList>
    </citation>
    <scope>NUCLEOTIDE SEQUENCE [LARGE SCALE GENOMIC DNA]</scope>
    <source>
        <strain evidence="3">JCM 3146</strain>
    </source>
</reference>
<sequence>MRRLTAALGTTMAFGLFAVSAHADTGASSPGRHEIASLASITPEPYKAQLAPSGMAHLTTGLNLQPTASGAWTNSSLQVTLPTAGIYALDLDVRGRLSGAPPVNAYIVARLFDVTSGSVLPDSQRLVTQIIDGNRHAAPYGVNTTAPISERVRVGGPTTIRLQAARFNAAGATSAADILSDAAGRTSFRFERLFP</sequence>
<evidence type="ECO:0000256" key="1">
    <source>
        <dbReference type="SAM" id="SignalP"/>
    </source>
</evidence>
<accession>A0ABP3HER7</accession>
<feature type="chain" id="PRO_5047162557" description="Secreted protein" evidence="1">
    <location>
        <begin position="24"/>
        <end position="195"/>
    </location>
</feature>
<dbReference type="RefSeq" id="WP_252810799.1">
    <property type="nucleotide sequence ID" value="NZ_BAAABM010000066.1"/>
</dbReference>
<gene>
    <name evidence="2" type="ORF">GCM10010151_68780</name>
</gene>
<evidence type="ECO:0000313" key="3">
    <source>
        <dbReference type="Proteomes" id="UP001501822"/>
    </source>
</evidence>
<dbReference type="Proteomes" id="UP001501822">
    <property type="component" value="Unassembled WGS sequence"/>
</dbReference>
<feature type="signal peptide" evidence="1">
    <location>
        <begin position="1"/>
        <end position="23"/>
    </location>
</feature>
<dbReference type="EMBL" id="BAAABM010000066">
    <property type="protein sequence ID" value="GAA0369092.1"/>
    <property type="molecule type" value="Genomic_DNA"/>
</dbReference>
<keyword evidence="3" id="KW-1185">Reference proteome</keyword>
<keyword evidence="1" id="KW-0732">Signal</keyword>
<proteinExistence type="predicted"/>
<organism evidence="2 3">
    <name type="scientific">Actinoallomurus spadix</name>
    <dbReference type="NCBI Taxonomy" id="79912"/>
    <lineage>
        <taxon>Bacteria</taxon>
        <taxon>Bacillati</taxon>
        <taxon>Actinomycetota</taxon>
        <taxon>Actinomycetes</taxon>
        <taxon>Streptosporangiales</taxon>
        <taxon>Thermomonosporaceae</taxon>
        <taxon>Actinoallomurus</taxon>
    </lineage>
</organism>
<comment type="caution">
    <text evidence="2">The sequence shown here is derived from an EMBL/GenBank/DDBJ whole genome shotgun (WGS) entry which is preliminary data.</text>
</comment>